<organism evidence="4 5">
    <name type="scientific">Auraticoccus monumenti</name>
    <dbReference type="NCBI Taxonomy" id="675864"/>
    <lineage>
        <taxon>Bacteria</taxon>
        <taxon>Bacillati</taxon>
        <taxon>Actinomycetota</taxon>
        <taxon>Actinomycetes</taxon>
        <taxon>Propionibacteriales</taxon>
        <taxon>Propionibacteriaceae</taxon>
        <taxon>Auraticoccus</taxon>
    </lineage>
</organism>
<name>A0A1G6ZV76_9ACTN</name>
<dbReference type="InterPro" id="IPR050463">
    <property type="entry name" value="Gfo/Idh/MocA_oxidrdct_glycsds"/>
</dbReference>
<dbReference type="EMBL" id="LT629688">
    <property type="protein sequence ID" value="SDE06439.1"/>
    <property type="molecule type" value="Genomic_DNA"/>
</dbReference>
<dbReference type="Proteomes" id="UP000198546">
    <property type="component" value="Chromosome i"/>
</dbReference>
<gene>
    <name evidence="4" type="ORF">SAMN04489747_2412</name>
</gene>
<accession>A0A1G6ZV76</accession>
<feature type="domain" description="GFO/IDH/MocA-like oxidoreductase" evidence="3">
    <location>
        <begin position="141"/>
        <end position="270"/>
    </location>
</feature>
<evidence type="ECO:0000313" key="5">
    <source>
        <dbReference type="Proteomes" id="UP000198546"/>
    </source>
</evidence>
<evidence type="ECO:0000256" key="1">
    <source>
        <dbReference type="ARBA" id="ARBA00023002"/>
    </source>
</evidence>
<dbReference type="Pfam" id="PF22725">
    <property type="entry name" value="GFO_IDH_MocA_C3"/>
    <property type="match status" value="1"/>
</dbReference>
<dbReference type="RefSeq" id="WP_090593882.1">
    <property type="nucleotide sequence ID" value="NZ_LT629688.1"/>
</dbReference>
<sequence>MSGSKAERPMGVGVIGAGTISTQYLTNLTQFPDLDVRFVADLDADRARAQAEAFGVAGSGSTEQLLADEGVDIVVNLTIPAAHAEVAAAALEAGKHVWNEKPIALDTASAKALLDVAERTGRRVATAPDTFLGAGLQSSLRLVAGGGIGTPLSAHTMMLSPGPESWHPSPDFLFAVGAGPLYDIGPYYLTALAQFFGPVHRVQATLGQSRPQRVIGSGPRAGESFPVEVPTHVAALYEFADGHTASSTFSFDSALKRTQFEVAGLEGTVEVPDPNTFEGQLVIHRPGLEEPETVASTGSTFTRGTGVVELARAVRAGRPERASGALAYHVLDVMQATIEAGTSGRAVEVASRFEVVEPLTEDWDPSEATL</sequence>
<dbReference type="SUPFAM" id="SSF51735">
    <property type="entry name" value="NAD(P)-binding Rossmann-fold domains"/>
    <property type="match status" value="1"/>
</dbReference>
<dbReference type="SUPFAM" id="SSF55347">
    <property type="entry name" value="Glyceraldehyde-3-phosphate dehydrogenase-like, C-terminal domain"/>
    <property type="match status" value="1"/>
</dbReference>
<dbReference type="OrthoDB" id="9776544at2"/>
<dbReference type="InterPro" id="IPR000683">
    <property type="entry name" value="Gfo/Idh/MocA-like_OxRdtase_N"/>
</dbReference>
<dbReference type="Gene3D" id="3.30.360.10">
    <property type="entry name" value="Dihydrodipicolinate Reductase, domain 2"/>
    <property type="match status" value="1"/>
</dbReference>
<evidence type="ECO:0000259" key="2">
    <source>
        <dbReference type="Pfam" id="PF01408"/>
    </source>
</evidence>
<feature type="domain" description="Gfo/Idh/MocA-like oxidoreductase N-terminal" evidence="2">
    <location>
        <begin position="11"/>
        <end position="125"/>
    </location>
</feature>
<dbReference type="InterPro" id="IPR055170">
    <property type="entry name" value="GFO_IDH_MocA-like_dom"/>
</dbReference>
<dbReference type="Gene3D" id="3.40.50.720">
    <property type="entry name" value="NAD(P)-binding Rossmann-like Domain"/>
    <property type="match status" value="1"/>
</dbReference>
<evidence type="ECO:0000313" key="4">
    <source>
        <dbReference type="EMBL" id="SDE06439.1"/>
    </source>
</evidence>
<dbReference type="PANTHER" id="PTHR43818:SF11">
    <property type="entry name" value="BCDNA.GH03377"/>
    <property type="match status" value="1"/>
</dbReference>
<dbReference type="GO" id="GO:0000166">
    <property type="term" value="F:nucleotide binding"/>
    <property type="evidence" value="ECO:0007669"/>
    <property type="project" value="InterPro"/>
</dbReference>
<keyword evidence="5" id="KW-1185">Reference proteome</keyword>
<protein>
    <submittedName>
        <fullName evidence="4">Predicted dehydrogenase</fullName>
    </submittedName>
</protein>
<evidence type="ECO:0000259" key="3">
    <source>
        <dbReference type="Pfam" id="PF22725"/>
    </source>
</evidence>
<dbReference type="InterPro" id="IPR036291">
    <property type="entry name" value="NAD(P)-bd_dom_sf"/>
</dbReference>
<keyword evidence="1" id="KW-0560">Oxidoreductase</keyword>
<dbReference type="Pfam" id="PF01408">
    <property type="entry name" value="GFO_IDH_MocA"/>
    <property type="match status" value="1"/>
</dbReference>
<reference evidence="4 5" key="1">
    <citation type="submission" date="2016-10" db="EMBL/GenBank/DDBJ databases">
        <authorList>
            <person name="de Groot N.N."/>
        </authorList>
    </citation>
    <scope>NUCLEOTIDE SEQUENCE [LARGE SCALE GENOMIC DNA]</scope>
    <source>
        <strain evidence="4 5">MON 2.2</strain>
    </source>
</reference>
<dbReference type="GO" id="GO:0016491">
    <property type="term" value="F:oxidoreductase activity"/>
    <property type="evidence" value="ECO:0007669"/>
    <property type="project" value="UniProtKB-KW"/>
</dbReference>
<dbReference type="PANTHER" id="PTHR43818">
    <property type="entry name" value="BCDNA.GH03377"/>
    <property type="match status" value="1"/>
</dbReference>
<proteinExistence type="predicted"/>
<dbReference type="AlphaFoldDB" id="A0A1G6ZV76"/>
<dbReference type="STRING" id="675864.SAMN04489747_2412"/>